<accession>A0A3D9LER9</accession>
<name>A0A3D9LER9_9MICC</name>
<keyword evidence="2" id="KW-1185">Reference proteome</keyword>
<proteinExistence type="predicted"/>
<dbReference type="EMBL" id="QREH01000001">
    <property type="protein sequence ID" value="REE04662.1"/>
    <property type="molecule type" value="Genomic_DNA"/>
</dbReference>
<protein>
    <submittedName>
        <fullName evidence="1">Uncharacterized protein</fullName>
    </submittedName>
</protein>
<gene>
    <name evidence="1" type="ORF">C8E99_2507</name>
</gene>
<dbReference type="AlphaFoldDB" id="A0A3D9LER9"/>
<organism evidence="1 2">
    <name type="scientific">Citricoccus muralis</name>
    <dbReference type="NCBI Taxonomy" id="169134"/>
    <lineage>
        <taxon>Bacteria</taxon>
        <taxon>Bacillati</taxon>
        <taxon>Actinomycetota</taxon>
        <taxon>Actinomycetes</taxon>
        <taxon>Micrococcales</taxon>
        <taxon>Micrococcaceae</taxon>
        <taxon>Citricoccus</taxon>
    </lineage>
</organism>
<evidence type="ECO:0000313" key="1">
    <source>
        <dbReference type="EMBL" id="REE04662.1"/>
    </source>
</evidence>
<dbReference type="Proteomes" id="UP000256727">
    <property type="component" value="Unassembled WGS sequence"/>
</dbReference>
<evidence type="ECO:0000313" key="2">
    <source>
        <dbReference type="Proteomes" id="UP000256727"/>
    </source>
</evidence>
<dbReference type="Gene3D" id="3.40.1000.10">
    <property type="entry name" value="Mog1/PsbP, alpha/beta/alpha sandwich"/>
    <property type="match status" value="1"/>
</dbReference>
<sequence length="455" mass="48711">MSRNGKVQSLSTVTITGRTDRAQMTIPEHWSAEDIRDEIELLSVLKGKDGVFAPNLVVTLNAHDGSMAEFLSSAVGNISQTLTEVRFIDITLWNPGGALPGQTPALDGRAVTYTHVSPASGEVLRTTDWLFIENGLAVQATGTTAAPDWMALGPELEQIASSLVLAEDAGTAGAPVRTELPEGALDELASGELGAPVESISGIGRTQTFDYAGAWVHASAIALLDEMAEGFRIGRINADSYRDQLAELESAGLAQGTKLTDTGEYARLHLDEPDASFRISAAGSGGAMYYQAWLYGPTALVTAGTGYHTQVGLQADEAPSRDHVNVRIFPITELAREMASWLGVGPAWPLPALPAGLPAERFEQRWAGNTEIPGTANPVLAALWEQDWFTWELSAQGPEGEIDPVAYLNGGPLGHYRLGSEDGRTWLMPTPSVYLYDQLDDLIAATIYGRPARLR</sequence>
<comment type="caution">
    <text evidence="1">The sequence shown here is derived from an EMBL/GenBank/DDBJ whole genome shotgun (WGS) entry which is preliminary data.</text>
</comment>
<reference evidence="1 2" key="1">
    <citation type="submission" date="2018-07" db="EMBL/GenBank/DDBJ databases">
        <title>Sequencing the genomes of 1000 actinobacteria strains.</title>
        <authorList>
            <person name="Klenk H.-P."/>
        </authorList>
    </citation>
    <scope>NUCLEOTIDE SEQUENCE [LARGE SCALE GENOMIC DNA]</scope>
    <source>
        <strain evidence="1 2">DSM 14442</strain>
    </source>
</reference>